<gene>
    <name evidence="9" type="ORF">Nans01_18790</name>
</gene>
<dbReference type="SUPFAM" id="SSF81296">
    <property type="entry name" value="E set domains"/>
    <property type="match status" value="1"/>
</dbReference>
<keyword evidence="2" id="KW-0479">Metal-binding</keyword>
<dbReference type="InterPro" id="IPR032694">
    <property type="entry name" value="CopC/D"/>
</dbReference>
<dbReference type="PANTHER" id="PTHR34820:SF4">
    <property type="entry name" value="INNER MEMBRANE PROTEIN YEBZ"/>
    <property type="match status" value="1"/>
</dbReference>
<dbReference type="InterPro" id="IPR007348">
    <property type="entry name" value="CopC_dom"/>
</dbReference>
<feature type="compositionally biased region" description="Low complexity" evidence="5">
    <location>
        <begin position="142"/>
        <end position="160"/>
    </location>
</feature>
<evidence type="ECO:0000256" key="7">
    <source>
        <dbReference type="SAM" id="SignalP"/>
    </source>
</evidence>
<proteinExistence type="predicted"/>
<dbReference type="GO" id="GO:0046688">
    <property type="term" value="P:response to copper ion"/>
    <property type="evidence" value="ECO:0007669"/>
    <property type="project" value="InterPro"/>
</dbReference>
<comment type="caution">
    <text evidence="9">The sequence shown here is derived from an EMBL/GenBank/DDBJ whole genome shotgun (WGS) entry which is preliminary data.</text>
</comment>
<dbReference type="InterPro" id="IPR014755">
    <property type="entry name" value="Cu-Rt/internalin_Ig-like"/>
</dbReference>
<keyword evidence="6" id="KW-1133">Transmembrane helix</keyword>
<dbReference type="Gene3D" id="2.60.40.1220">
    <property type="match status" value="1"/>
</dbReference>
<accession>A0A9W6P5T3</accession>
<feature type="region of interest" description="Disordered" evidence="5">
    <location>
        <begin position="132"/>
        <end position="170"/>
    </location>
</feature>
<sequence>MSITPTSTTRRIGGLLAGVATAALLLVGPAPAAYAHDTLLSSSPKDGATVDSPPTEVELTFSADIGAGGNGIVVIGPDDQEYADGEISIDGAVATVQLAPVETAGEYTVNYRMISSDGHALEDAITFTVPESALPEPTPTESAPAGETPATSTASPAAGTNPVDDPLSPSGQFGDYGPAIAIVAGLAGIGLIAIVIIRLRRHGDSGN</sequence>
<reference evidence="9" key="1">
    <citation type="submission" date="2023-02" db="EMBL/GenBank/DDBJ databases">
        <title>Nocardiopsis ansamitocini NBRC 112285.</title>
        <authorList>
            <person name="Ichikawa N."/>
            <person name="Sato H."/>
            <person name="Tonouchi N."/>
        </authorList>
    </citation>
    <scope>NUCLEOTIDE SEQUENCE</scope>
    <source>
        <strain evidence="9">NBRC 112285</strain>
    </source>
</reference>
<name>A0A9W6P5T3_9ACTN</name>
<keyword evidence="6" id="KW-0812">Transmembrane</keyword>
<dbReference type="InterPro" id="IPR014756">
    <property type="entry name" value="Ig_E-set"/>
</dbReference>
<evidence type="ECO:0000256" key="4">
    <source>
        <dbReference type="ARBA" id="ARBA00023008"/>
    </source>
</evidence>
<keyword evidence="6" id="KW-0472">Membrane</keyword>
<evidence type="ECO:0000313" key="10">
    <source>
        <dbReference type="Proteomes" id="UP001165092"/>
    </source>
</evidence>
<dbReference type="Proteomes" id="UP001165092">
    <property type="component" value="Unassembled WGS sequence"/>
</dbReference>
<dbReference type="GO" id="GO:0042597">
    <property type="term" value="C:periplasmic space"/>
    <property type="evidence" value="ECO:0007669"/>
    <property type="project" value="InterPro"/>
</dbReference>
<evidence type="ECO:0000256" key="1">
    <source>
        <dbReference type="ARBA" id="ARBA00004196"/>
    </source>
</evidence>
<dbReference type="AlphaFoldDB" id="A0A9W6P5T3"/>
<dbReference type="GO" id="GO:0005507">
    <property type="term" value="F:copper ion binding"/>
    <property type="evidence" value="ECO:0007669"/>
    <property type="project" value="InterPro"/>
</dbReference>
<dbReference type="Pfam" id="PF04234">
    <property type="entry name" value="CopC"/>
    <property type="match status" value="1"/>
</dbReference>
<dbReference type="GO" id="GO:0005886">
    <property type="term" value="C:plasma membrane"/>
    <property type="evidence" value="ECO:0007669"/>
    <property type="project" value="TreeGrafter"/>
</dbReference>
<keyword evidence="10" id="KW-1185">Reference proteome</keyword>
<evidence type="ECO:0000313" key="9">
    <source>
        <dbReference type="EMBL" id="GLU47528.1"/>
    </source>
</evidence>
<feature type="transmembrane region" description="Helical" evidence="6">
    <location>
        <begin position="176"/>
        <end position="197"/>
    </location>
</feature>
<dbReference type="RefSeq" id="WP_285758636.1">
    <property type="nucleotide sequence ID" value="NZ_BSQG01000002.1"/>
</dbReference>
<dbReference type="PANTHER" id="PTHR34820">
    <property type="entry name" value="INNER MEMBRANE PROTEIN YEBZ"/>
    <property type="match status" value="1"/>
</dbReference>
<evidence type="ECO:0000256" key="3">
    <source>
        <dbReference type="ARBA" id="ARBA00022729"/>
    </source>
</evidence>
<dbReference type="GO" id="GO:0030313">
    <property type="term" value="C:cell envelope"/>
    <property type="evidence" value="ECO:0007669"/>
    <property type="project" value="UniProtKB-SubCell"/>
</dbReference>
<evidence type="ECO:0000256" key="2">
    <source>
        <dbReference type="ARBA" id="ARBA00022723"/>
    </source>
</evidence>
<comment type="subcellular location">
    <subcellularLocation>
        <location evidence="1">Cell envelope</location>
    </subcellularLocation>
</comment>
<feature type="signal peptide" evidence="7">
    <location>
        <begin position="1"/>
        <end position="35"/>
    </location>
</feature>
<feature type="domain" description="CopC" evidence="8">
    <location>
        <begin position="36"/>
        <end position="129"/>
    </location>
</feature>
<evidence type="ECO:0000256" key="6">
    <source>
        <dbReference type="SAM" id="Phobius"/>
    </source>
</evidence>
<organism evidence="9 10">
    <name type="scientific">Nocardiopsis ansamitocini</name>
    <dbReference type="NCBI Taxonomy" id="1670832"/>
    <lineage>
        <taxon>Bacteria</taxon>
        <taxon>Bacillati</taxon>
        <taxon>Actinomycetota</taxon>
        <taxon>Actinomycetes</taxon>
        <taxon>Streptosporangiales</taxon>
        <taxon>Nocardiopsidaceae</taxon>
        <taxon>Nocardiopsis</taxon>
    </lineage>
</organism>
<protein>
    <recommendedName>
        <fullName evidence="8">CopC domain-containing protein</fullName>
    </recommendedName>
</protein>
<dbReference type="EMBL" id="BSQG01000002">
    <property type="protein sequence ID" value="GLU47528.1"/>
    <property type="molecule type" value="Genomic_DNA"/>
</dbReference>
<keyword evidence="4" id="KW-0186">Copper</keyword>
<feature type="chain" id="PRO_5040995567" description="CopC domain-containing protein" evidence="7">
    <location>
        <begin position="36"/>
        <end position="207"/>
    </location>
</feature>
<keyword evidence="3 7" id="KW-0732">Signal</keyword>
<evidence type="ECO:0000259" key="8">
    <source>
        <dbReference type="Pfam" id="PF04234"/>
    </source>
</evidence>
<evidence type="ECO:0000256" key="5">
    <source>
        <dbReference type="SAM" id="MobiDB-lite"/>
    </source>
</evidence>
<dbReference type="GO" id="GO:0006825">
    <property type="term" value="P:copper ion transport"/>
    <property type="evidence" value="ECO:0007669"/>
    <property type="project" value="InterPro"/>
</dbReference>